<organism evidence="1 2">
    <name type="scientific">Dunaliella salina</name>
    <name type="common">Green alga</name>
    <name type="synonym">Protococcus salinus</name>
    <dbReference type="NCBI Taxonomy" id="3046"/>
    <lineage>
        <taxon>Eukaryota</taxon>
        <taxon>Viridiplantae</taxon>
        <taxon>Chlorophyta</taxon>
        <taxon>core chlorophytes</taxon>
        <taxon>Chlorophyceae</taxon>
        <taxon>CS clade</taxon>
        <taxon>Chlamydomonadales</taxon>
        <taxon>Dunaliellaceae</taxon>
        <taxon>Dunaliella</taxon>
    </lineage>
</organism>
<protein>
    <recommendedName>
        <fullName evidence="3">Encoded protein</fullName>
    </recommendedName>
</protein>
<name>A0ABQ7FTI7_DUNSA</name>
<evidence type="ECO:0000313" key="1">
    <source>
        <dbReference type="EMBL" id="KAF5825771.1"/>
    </source>
</evidence>
<keyword evidence="2" id="KW-1185">Reference proteome</keyword>
<sequence length="146" mass="16028">MPHESVVTLPSSRFFLPKSIASQCADVRHAERDGLIPRGSGMSGFLTLAAVAPALSGKAGYIVELTHGTRASIFAVLHHYQWTLEKLPSALLTHAHLLIDYHVLPSNFNKNTITEEPAMSVDEDEALDQGGGLDRRLWDMMNTLHV</sequence>
<gene>
    <name evidence="1" type="ORF">DUNSADRAFT_7114</name>
</gene>
<accession>A0ABQ7FTI7</accession>
<dbReference type="EMBL" id="MU072035">
    <property type="protein sequence ID" value="KAF5825771.1"/>
    <property type="molecule type" value="Genomic_DNA"/>
</dbReference>
<comment type="caution">
    <text evidence="1">The sequence shown here is derived from an EMBL/GenBank/DDBJ whole genome shotgun (WGS) entry which is preliminary data.</text>
</comment>
<evidence type="ECO:0000313" key="2">
    <source>
        <dbReference type="Proteomes" id="UP000815325"/>
    </source>
</evidence>
<evidence type="ECO:0008006" key="3">
    <source>
        <dbReference type="Google" id="ProtNLM"/>
    </source>
</evidence>
<dbReference type="Proteomes" id="UP000815325">
    <property type="component" value="Unassembled WGS sequence"/>
</dbReference>
<reference evidence="1" key="1">
    <citation type="submission" date="2017-08" db="EMBL/GenBank/DDBJ databases">
        <authorList>
            <person name="Polle J.E."/>
            <person name="Barry K."/>
            <person name="Cushman J."/>
            <person name="Schmutz J."/>
            <person name="Tran D."/>
            <person name="Hathwaick L.T."/>
            <person name="Yim W.C."/>
            <person name="Jenkins J."/>
            <person name="Mckie-Krisberg Z.M."/>
            <person name="Prochnik S."/>
            <person name="Lindquist E."/>
            <person name="Dockter R.B."/>
            <person name="Adam C."/>
            <person name="Molina H."/>
            <person name="Bunkerborg J."/>
            <person name="Jin E."/>
            <person name="Buchheim M."/>
            <person name="Magnuson J."/>
        </authorList>
    </citation>
    <scope>NUCLEOTIDE SEQUENCE</scope>
    <source>
        <strain evidence="1">CCAP 19/18</strain>
    </source>
</reference>
<proteinExistence type="predicted"/>